<proteinExistence type="predicted"/>
<comment type="caution">
    <text evidence="3">The sequence shown here is derived from an EMBL/GenBank/DDBJ whole genome shotgun (WGS) entry which is preliminary data.</text>
</comment>
<feature type="transmembrane region" description="Helical" evidence="1">
    <location>
        <begin position="437"/>
        <end position="460"/>
    </location>
</feature>
<protein>
    <submittedName>
        <fullName evidence="3">4668_t:CDS:1</fullName>
    </submittedName>
</protein>
<evidence type="ECO:0000256" key="1">
    <source>
        <dbReference type="SAM" id="Phobius"/>
    </source>
</evidence>
<dbReference type="PROSITE" id="PS50076">
    <property type="entry name" value="DNAJ_2"/>
    <property type="match status" value="1"/>
</dbReference>
<organism evidence="3 4">
    <name type="scientific">Funneliformis mosseae</name>
    <name type="common">Endomycorrhizal fungus</name>
    <name type="synonym">Glomus mosseae</name>
    <dbReference type="NCBI Taxonomy" id="27381"/>
    <lineage>
        <taxon>Eukaryota</taxon>
        <taxon>Fungi</taxon>
        <taxon>Fungi incertae sedis</taxon>
        <taxon>Mucoromycota</taxon>
        <taxon>Glomeromycotina</taxon>
        <taxon>Glomeromycetes</taxon>
        <taxon>Glomerales</taxon>
        <taxon>Glomeraceae</taxon>
        <taxon>Funneliformis</taxon>
    </lineage>
</organism>
<keyword evidence="1" id="KW-1133">Transmembrane helix</keyword>
<accession>A0A9N8WF84</accession>
<dbReference type="AlphaFoldDB" id="A0A9N8WF84"/>
<keyword evidence="1" id="KW-0812">Transmembrane</keyword>
<dbReference type="SUPFAM" id="SSF46565">
    <property type="entry name" value="Chaperone J-domain"/>
    <property type="match status" value="1"/>
</dbReference>
<sequence length="721" mass="83547">MEPMEALEKLIEELQIFLNKNVVEDIRKYFKYFNEIQPATFESYQEIVNYEISFHNVANNLINEGLVKFQESGNSKIKDDNRQYFSSLNSLKLLASKMAYSKRIDFIRDVLDSSHKDSSHKKELLFSNIMFTEEEINKRYRKLALYFHPDKTGQPNTPYYLQSEHKKLGDRLFRFGLNFKESLLDELKNTLKNEGWALHEKFANHLWKITIDYRNAAKGQLNNLKLLNKDDIKELTSEGLKRHSVNYGLLAYKEYRAACKIVDKAKQLKDQVRLRGNMALCLYVSNRILEAQLFALSAINLHLKNSNLVTHELNEAKKIFDKVRGRNVTDETNKPATEIKLKDNFDNKALVKLDREISFFEKKSQQRSIDDDMKKIITDLMFNADRSLVRYEIPEEEILQVKEHAKQFKIIGGMTMVVGGGLVSTVTMAAIEEFGLAIALGFLGPIGLIFGITTVGLGLWGGYKLLNKGAEMTEVPVILEKLNDIMREALKAHDEGDHQKFIDVLSKEYKKDTSLIYLKDHADFINPNKIVEILLSYRFRPDGVAYLLTLLGEVLSIGKIKIYGKTTNDLKMFAKIVYTGVKDPKLYEEAKKLDDRIREIKENIKFKNLYNKIIDFIFLKTEYSNIAQVHLDDAEEMPFQSRLEEVQNIARINLAIFDIIDGGKEEFERAIETIKTIRDKCRRISELRLEILEDFLWVICGEEIPQESYPQNQFDNKSLLA</sequence>
<gene>
    <name evidence="3" type="ORF">FMOSSE_LOCUS3206</name>
</gene>
<evidence type="ECO:0000259" key="2">
    <source>
        <dbReference type="PROSITE" id="PS50076"/>
    </source>
</evidence>
<keyword evidence="4" id="KW-1185">Reference proteome</keyword>
<feature type="transmembrane region" description="Helical" evidence="1">
    <location>
        <begin position="410"/>
        <end position="431"/>
    </location>
</feature>
<dbReference type="InterPro" id="IPR001623">
    <property type="entry name" value="DnaJ_domain"/>
</dbReference>
<dbReference type="Gene3D" id="1.10.287.110">
    <property type="entry name" value="DnaJ domain"/>
    <property type="match status" value="1"/>
</dbReference>
<evidence type="ECO:0000313" key="4">
    <source>
        <dbReference type="Proteomes" id="UP000789375"/>
    </source>
</evidence>
<dbReference type="EMBL" id="CAJVPP010000455">
    <property type="protein sequence ID" value="CAG8484635.1"/>
    <property type="molecule type" value="Genomic_DNA"/>
</dbReference>
<evidence type="ECO:0000313" key="3">
    <source>
        <dbReference type="EMBL" id="CAG8484635.1"/>
    </source>
</evidence>
<keyword evidence="1" id="KW-0472">Membrane</keyword>
<feature type="domain" description="J" evidence="2">
    <location>
        <begin position="119"/>
        <end position="203"/>
    </location>
</feature>
<name>A0A9N8WF84_FUNMO</name>
<dbReference type="InterPro" id="IPR036869">
    <property type="entry name" value="J_dom_sf"/>
</dbReference>
<dbReference type="Proteomes" id="UP000789375">
    <property type="component" value="Unassembled WGS sequence"/>
</dbReference>
<dbReference type="CDD" id="cd06257">
    <property type="entry name" value="DnaJ"/>
    <property type="match status" value="1"/>
</dbReference>
<reference evidence="3" key="1">
    <citation type="submission" date="2021-06" db="EMBL/GenBank/DDBJ databases">
        <authorList>
            <person name="Kallberg Y."/>
            <person name="Tangrot J."/>
            <person name="Rosling A."/>
        </authorList>
    </citation>
    <scope>NUCLEOTIDE SEQUENCE</scope>
    <source>
        <strain evidence="3">87-6 pot B 2015</strain>
    </source>
</reference>